<name>A0A0D6EH30_SPOSA</name>
<dbReference type="AlphaFoldDB" id="A0A0D6EH30"/>
<proteinExistence type="predicted"/>
<gene>
    <name evidence="3" type="primary">SPOSA6832_00728</name>
</gene>
<keyword evidence="4" id="KW-1185">Reference proteome</keyword>
<dbReference type="PROSITE" id="PS50006">
    <property type="entry name" value="FHA_DOMAIN"/>
    <property type="match status" value="1"/>
</dbReference>
<feature type="compositionally biased region" description="Low complexity" evidence="1">
    <location>
        <begin position="9"/>
        <end position="20"/>
    </location>
</feature>
<feature type="non-terminal residue" evidence="3">
    <location>
        <position position="1"/>
    </location>
</feature>
<feature type="region of interest" description="Disordered" evidence="1">
    <location>
        <begin position="1"/>
        <end position="66"/>
    </location>
</feature>
<protein>
    <submittedName>
        <fullName evidence="3">SPOSA6832_00728-mRNA-1:cds</fullName>
    </submittedName>
</protein>
<evidence type="ECO:0000259" key="2">
    <source>
        <dbReference type="PROSITE" id="PS50006"/>
    </source>
</evidence>
<reference evidence="4" key="1">
    <citation type="submission" date="2015-02" db="EMBL/GenBank/DDBJ databases">
        <authorList>
            <person name="Gon?alves P."/>
        </authorList>
    </citation>
    <scope>NUCLEOTIDE SEQUENCE [LARGE SCALE GENOMIC DNA]</scope>
</reference>
<sequence>MLADISNCPSSISAAPSSPAGYHHASASLPNKRRLPTSEADGALPSRLKIKRNLSSSSSSPARRASSPFFANTRLDAYHASLNLTPKKRFASLPPSSPSFGLSSSTALELASDAPDGAQSEPLTLRLERGTVLYFGRKAKKAIPRAPSPGFNRVERALPILLPKSAKNASRIHCSARIVPDGDDHVEGKVAVEIRVTGQNGMKVDGKLWRAGSVARLEVEPATKMMLSFWGWDAEVIVAESEAPLEEADDEDAFGSFRASSPASSALNSLFDDEDSHDDDEAEEHSRRAPRPRAAPSSPAGTLSSLSSSPILASVPLPSSSPSAASRAFSLASSLSLDLPGLLASSIVFHPRSTVGVDELVRALLKETGSMWDVLSTDAAEVERLKETRDGEQQAVEAWKDVVEDVLKDEKMFGMIDNTGLKDAAGQPLAPYYYYIPDLDPSPSRVEALEPFVKRVRGARTAKPVRYFWAKPSLRKNR</sequence>
<dbReference type="InterPro" id="IPR000253">
    <property type="entry name" value="FHA_dom"/>
</dbReference>
<organism evidence="3 4">
    <name type="scientific">Sporidiobolus salmonicolor</name>
    <name type="common">Yeast-like fungus</name>
    <name type="synonym">Sporobolomyces salmonicolor</name>
    <dbReference type="NCBI Taxonomy" id="5005"/>
    <lineage>
        <taxon>Eukaryota</taxon>
        <taxon>Fungi</taxon>
        <taxon>Dikarya</taxon>
        <taxon>Basidiomycota</taxon>
        <taxon>Pucciniomycotina</taxon>
        <taxon>Microbotryomycetes</taxon>
        <taxon>Sporidiobolales</taxon>
        <taxon>Sporidiobolaceae</taxon>
        <taxon>Sporobolomyces</taxon>
    </lineage>
</organism>
<dbReference type="EMBL" id="CENE01000002">
    <property type="protein sequence ID" value="CEQ39206.1"/>
    <property type="molecule type" value="Genomic_DNA"/>
</dbReference>
<evidence type="ECO:0000256" key="1">
    <source>
        <dbReference type="SAM" id="MobiDB-lite"/>
    </source>
</evidence>
<evidence type="ECO:0000313" key="4">
    <source>
        <dbReference type="Proteomes" id="UP000243876"/>
    </source>
</evidence>
<evidence type="ECO:0000313" key="3">
    <source>
        <dbReference type="EMBL" id="CEQ39206.1"/>
    </source>
</evidence>
<feature type="compositionally biased region" description="Low complexity" evidence="1">
    <location>
        <begin position="292"/>
        <end position="305"/>
    </location>
</feature>
<feature type="region of interest" description="Disordered" evidence="1">
    <location>
        <begin position="268"/>
        <end position="305"/>
    </location>
</feature>
<feature type="compositionally biased region" description="Low complexity" evidence="1">
    <location>
        <begin position="55"/>
        <end position="66"/>
    </location>
</feature>
<feature type="domain" description="FHA" evidence="2">
    <location>
        <begin position="133"/>
        <end position="209"/>
    </location>
</feature>
<dbReference type="OrthoDB" id="5348546at2759"/>
<accession>A0A0D6EH30</accession>
<feature type="compositionally biased region" description="Acidic residues" evidence="1">
    <location>
        <begin position="271"/>
        <end position="283"/>
    </location>
</feature>
<dbReference type="Proteomes" id="UP000243876">
    <property type="component" value="Unassembled WGS sequence"/>
</dbReference>